<dbReference type="Proteomes" id="UP000638560">
    <property type="component" value="Unassembled WGS sequence"/>
</dbReference>
<gene>
    <name evidence="1" type="ORF">I0C86_17225</name>
</gene>
<reference evidence="1 2" key="1">
    <citation type="submission" date="2020-11" db="EMBL/GenBank/DDBJ databases">
        <title>A novel isolate from a Black sea contaminated sediment with potential to produce alkanes: Plantactinospora alkalitolerans sp. nov.</title>
        <authorList>
            <person name="Carro L."/>
            <person name="Veyisoglu A."/>
            <person name="Guven K."/>
            <person name="Schumann P."/>
            <person name="Klenk H.-P."/>
            <person name="Sahin N."/>
        </authorList>
    </citation>
    <scope>NUCLEOTIDE SEQUENCE [LARGE SCALE GENOMIC DNA]</scope>
    <source>
        <strain evidence="1 2">S1510</strain>
    </source>
</reference>
<sequence length="240" mass="25591">MPLPLPHPSALLHLTRNAVDQATGAAATLTGLPARAFEVLDATEALVRRIATVLDRVESVLERVESTLDRTGQIVEATEKTIEQVRSVTSRAVAPIDEAARITSAAGLVVADAKLVADRAAATMARAEGTMTTVDELLAAYADTLRKGAPMAHRFVEQLTPEEVDAAIRLIDELPRLTGHLTADVLPILATLDRVGPDIHDLLTVTRDLKLAIAGIPGLAMLRRRGEALSVEEKSTPRAT</sequence>
<dbReference type="RefSeq" id="WP_196202254.1">
    <property type="nucleotide sequence ID" value="NZ_JADPUN010000166.1"/>
</dbReference>
<keyword evidence="2" id="KW-1185">Reference proteome</keyword>
<evidence type="ECO:0000313" key="2">
    <source>
        <dbReference type="Proteomes" id="UP000638560"/>
    </source>
</evidence>
<evidence type="ECO:0000313" key="1">
    <source>
        <dbReference type="EMBL" id="MBF9130687.1"/>
    </source>
</evidence>
<accession>A0ABS0GWV7</accession>
<evidence type="ECO:0008006" key="3">
    <source>
        <dbReference type="Google" id="ProtNLM"/>
    </source>
</evidence>
<organism evidence="1 2">
    <name type="scientific">Plantactinospora alkalitolerans</name>
    <dbReference type="NCBI Taxonomy" id="2789879"/>
    <lineage>
        <taxon>Bacteria</taxon>
        <taxon>Bacillati</taxon>
        <taxon>Actinomycetota</taxon>
        <taxon>Actinomycetes</taxon>
        <taxon>Micromonosporales</taxon>
        <taxon>Micromonosporaceae</taxon>
        <taxon>Plantactinospora</taxon>
    </lineage>
</organism>
<protein>
    <recommendedName>
        <fullName evidence="3">Ribulose 1,5-bisphosphate carboxylase large subunit</fullName>
    </recommendedName>
</protein>
<comment type="caution">
    <text evidence="1">The sequence shown here is derived from an EMBL/GenBank/DDBJ whole genome shotgun (WGS) entry which is preliminary data.</text>
</comment>
<proteinExistence type="predicted"/>
<dbReference type="EMBL" id="JADPUN010000166">
    <property type="protein sequence ID" value="MBF9130687.1"/>
    <property type="molecule type" value="Genomic_DNA"/>
</dbReference>
<name>A0ABS0GWV7_9ACTN</name>